<dbReference type="PROSITE" id="PS51272">
    <property type="entry name" value="SLH"/>
    <property type="match status" value="1"/>
</dbReference>
<evidence type="ECO:0000256" key="2">
    <source>
        <dbReference type="RuleBase" id="RU363072"/>
    </source>
</evidence>
<dbReference type="InterPro" id="IPR051465">
    <property type="entry name" value="Cell_Envelope_Struct_Comp"/>
</dbReference>
<evidence type="ECO:0000256" key="1">
    <source>
        <dbReference type="ARBA" id="ARBA00008769"/>
    </source>
</evidence>
<accession>A0A941GM91</accession>
<evidence type="ECO:0000313" key="4">
    <source>
        <dbReference type="EMBL" id="MBR8826297.1"/>
    </source>
</evidence>
<dbReference type="Proteomes" id="UP000767446">
    <property type="component" value="Unassembled WGS sequence"/>
</dbReference>
<dbReference type="NCBIfam" id="NF033921">
    <property type="entry name" value="por_somb"/>
    <property type="match status" value="1"/>
</dbReference>
<gene>
    <name evidence="4" type="ORF">DSM107014_00080</name>
</gene>
<reference evidence="4" key="1">
    <citation type="submission" date="2021-02" db="EMBL/GenBank/DDBJ databases">
        <title>Metagenome analyses of Stigonema ocellatum DSM 106950, Chlorogloea purpurea SAG 13.99 and Gomphosphaeria aponina DSM 107014.</title>
        <authorList>
            <person name="Marter P."/>
            <person name="Huang S."/>
        </authorList>
    </citation>
    <scope>NUCLEOTIDE SEQUENCE</scope>
    <source>
        <strain evidence="4">JP213</strain>
    </source>
</reference>
<name>A0A941GM91_9CHRO</name>
<dbReference type="GO" id="GO:0016020">
    <property type="term" value="C:membrane"/>
    <property type="evidence" value="ECO:0007669"/>
    <property type="project" value="InterPro"/>
</dbReference>
<organism evidence="4 5">
    <name type="scientific">Gomphosphaeria aponina SAG 52.96 = DSM 107014</name>
    <dbReference type="NCBI Taxonomy" id="1521640"/>
    <lineage>
        <taxon>Bacteria</taxon>
        <taxon>Bacillati</taxon>
        <taxon>Cyanobacteriota</taxon>
        <taxon>Cyanophyceae</taxon>
        <taxon>Oscillatoriophycideae</taxon>
        <taxon>Chroococcales</taxon>
        <taxon>Gomphosphaeriaceae</taxon>
        <taxon>Gomphosphaeria</taxon>
    </lineage>
</organism>
<dbReference type="Pfam" id="PF00395">
    <property type="entry name" value="SLH"/>
    <property type="match status" value="1"/>
</dbReference>
<dbReference type="InterPro" id="IPR001119">
    <property type="entry name" value="SLH_dom"/>
</dbReference>
<protein>
    <submittedName>
        <fullName evidence="4">Carbohydrate porin</fullName>
    </submittedName>
</protein>
<sequence>MLKKLGKWGEKITYALGSILLISGSVFAEPVEVLNLENDPMEQVTKVSEMRDVSSADWAFQALSDLVERYSCIAGYPDGTFRGNQAMSRYEFAAGVNACLAQMERLIASSQTVLSEDLATLQRLAQEFAAELTAIGTSIDNLENRAAFLEDNQFSTTTKLAGELITTLSQVFGNENAATGKDLDVQATLEYRLRLSLLTSFSGKDQLRLRLQSANYTFARGGTNYTDYNFSADTENSVILDKVEYSFPLGENTIIWLSAGNMNFDDVAEIMAPFANSFTEGAISYFGAISPIYLNSGGSGVAVSHYLTETLNLTGYYSADGATNPTEKNGLFNGQYIAAAQFSYLPKADTGIAIAYSHGYFPGTDDMAIMGFTGSALAENPFASNATSSDNIALLGTWRLSPFFGLEGWGMYTQANAESGDRQGDSADIWNWKISFAFPDLFQERNLGLISLGNPPKATSVEGGPEDEDIAWFVEALYVFQINDNISITPGVFVVTNPEDGRDPLWVGTIRTSFTF</sequence>
<dbReference type="GO" id="GO:0015288">
    <property type="term" value="F:porin activity"/>
    <property type="evidence" value="ECO:0007669"/>
    <property type="project" value="InterPro"/>
</dbReference>
<evidence type="ECO:0000259" key="3">
    <source>
        <dbReference type="PROSITE" id="PS51272"/>
    </source>
</evidence>
<dbReference type="InterPro" id="IPR038673">
    <property type="entry name" value="OprB_sf"/>
</dbReference>
<proteinExistence type="inferred from homology"/>
<dbReference type="PANTHER" id="PTHR43308:SF1">
    <property type="entry name" value="OUTER MEMBRANE PROTEIN ALPHA"/>
    <property type="match status" value="1"/>
</dbReference>
<comment type="caution">
    <text evidence="4">The sequence shown here is derived from an EMBL/GenBank/DDBJ whole genome shotgun (WGS) entry which is preliminary data.</text>
</comment>
<dbReference type="InterPro" id="IPR007049">
    <property type="entry name" value="Carb-sel_porin_OprB"/>
</dbReference>
<dbReference type="Gene3D" id="2.40.160.180">
    <property type="entry name" value="Carbohydrate-selective porin OprB"/>
    <property type="match status" value="1"/>
</dbReference>
<feature type="domain" description="SLH" evidence="3">
    <location>
        <begin position="46"/>
        <end position="110"/>
    </location>
</feature>
<dbReference type="Pfam" id="PF04966">
    <property type="entry name" value="OprB"/>
    <property type="match status" value="1"/>
</dbReference>
<dbReference type="InterPro" id="IPR047684">
    <property type="entry name" value="Por_som-like"/>
</dbReference>
<dbReference type="GO" id="GO:0008643">
    <property type="term" value="P:carbohydrate transport"/>
    <property type="evidence" value="ECO:0007669"/>
    <property type="project" value="InterPro"/>
</dbReference>
<evidence type="ECO:0000313" key="5">
    <source>
        <dbReference type="Proteomes" id="UP000767446"/>
    </source>
</evidence>
<dbReference type="AlphaFoldDB" id="A0A941GM91"/>
<dbReference type="EMBL" id="JADQBC010000001">
    <property type="protein sequence ID" value="MBR8826297.1"/>
    <property type="molecule type" value="Genomic_DNA"/>
</dbReference>
<comment type="similarity">
    <text evidence="1 2">Belongs to the OprB family.</text>
</comment>
<dbReference type="PANTHER" id="PTHR43308">
    <property type="entry name" value="OUTER MEMBRANE PROTEIN ALPHA-RELATED"/>
    <property type="match status" value="1"/>
</dbReference>